<reference evidence="7 8" key="1">
    <citation type="journal article" date="2020" name="G3 (Bethesda)">
        <title>Improved Reference Genome for Cyclotella cryptica CCMP332, a Model for Cell Wall Morphogenesis, Salinity Adaptation, and Lipid Production in Diatoms (Bacillariophyta).</title>
        <authorList>
            <person name="Roberts W.R."/>
            <person name="Downey K.M."/>
            <person name="Ruck E.C."/>
            <person name="Traller J.C."/>
            <person name="Alverson A.J."/>
        </authorList>
    </citation>
    <scope>NUCLEOTIDE SEQUENCE [LARGE SCALE GENOMIC DNA]</scope>
    <source>
        <strain evidence="7 8">CCMP332</strain>
    </source>
</reference>
<accession>A0ABD3NEM9</accession>
<feature type="transmembrane region" description="Helical" evidence="6">
    <location>
        <begin position="350"/>
        <end position="371"/>
    </location>
</feature>
<evidence type="ECO:0000256" key="3">
    <source>
        <dbReference type="ARBA" id="ARBA00022692"/>
    </source>
</evidence>
<evidence type="ECO:0000256" key="5">
    <source>
        <dbReference type="ARBA" id="ARBA00023136"/>
    </source>
</evidence>
<evidence type="ECO:0000256" key="6">
    <source>
        <dbReference type="SAM" id="Phobius"/>
    </source>
</evidence>
<keyword evidence="3 6" id="KW-0812">Transmembrane</keyword>
<dbReference type="EMBL" id="JABMIG020000592">
    <property type="protein sequence ID" value="KAL3774424.1"/>
    <property type="molecule type" value="Genomic_DNA"/>
</dbReference>
<proteinExistence type="predicted"/>
<evidence type="ECO:0000256" key="1">
    <source>
        <dbReference type="ARBA" id="ARBA00004141"/>
    </source>
</evidence>
<name>A0ABD3NEM9_9STRA</name>
<protein>
    <submittedName>
        <fullName evidence="7">Uncharacterized protein</fullName>
    </submittedName>
</protein>
<dbReference type="PANTHER" id="PTHR10778">
    <property type="entry name" value="SOLUTE CARRIER FAMILY 35 MEMBER B"/>
    <property type="match status" value="1"/>
</dbReference>
<keyword evidence="4 6" id="KW-1133">Transmembrane helix</keyword>
<dbReference type="Pfam" id="PF08449">
    <property type="entry name" value="UAA"/>
    <property type="match status" value="2"/>
</dbReference>
<evidence type="ECO:0000313" key="8">
    <source>
        <dbReference type="Proteomes" id="UP001516023"/>
    </source>
</evidence>
<dbReference type="SUPFAM" id="SSF103481">
    <property type="entry name" value="Multidrug resistance efflux transporter EmrE"/>
    <property type="match status" value="1"/>
</dbReference>
<feature type="transmembrane region" description="Helical" evidence="6">
    <location>
        <begin position="377"/>
        <end position="396"/>
    </location>
</feature>
<evidence type="ECO:0000256" key="4">
    <source>
        <dbReference type="ARBA" id="ARBA00022989"/>
    </source>
</evidence>
<feature type="transmembrane region" description="Helical" evidence="6">
    <location>
        <begin position="92"/>
        <end position="114"/>
    </location>
</feature>
<keyword evidence="8" id="KW-1185">Reference proteome</keyword>
<feature type="transmembrane region" description="Helical" evidence="6">
    <location>
        <begin position="293"/>
        <end position="316"/>
    </location>
</feature>
<organism evidence="7 8">
    <name type="scientific">Cyclotella cryptica</name>
    <dbReference type="NCBI Taxonomy" id="29204"/>
    <lineage>
        <taxon>Eukaryota</taxon>
        <taxon>Sar</taxon>
        <taxon>Stramenopiles</taxon>
        <taxon>Ochrophyta</taxon>
        <taxon>Bacillariophyta</taxon>
        <taxon>Coscinodiscophyceae</taxon>
        <taxon>Thalassiosirophycidae</taxon>
        <taxon>Stephanodiscales</taxon>
        <taxon>Stephanodiscaceae</taxon>
        <taxon>Cyclotella</taxon>
    </lineage>
</organism>
<feature type="transmembrane region" description="Helical" evidence="6">
    <location>
        <begin position="52"/>
        <end position="72"/>
    </location>
</feature>
<comment type="subcellular location">
    <subcellularLocation>
        <location evidence="1">Membrane</location>
        <topology evidence="1">Multi-pass membrane protein</topology>
    </subcellularLocation>
</comment>
<evidence type="ECO:0000256" key="2">
    <source>
        <dbReference type="ARBA" id="ARBA00022448"/>
    </source>
</evidence>
<comment type="caution">
    <text evidence="7">The sequence shown here is derived from an EMBL/GenBank/DDBJ whole genome shotgun (WGS) entry which is preliminary data.</text>
</comment>
<feature type="transmembrane region" description="Helical" evidence="6">
    <location>
        <begin position="12"/>
        <end position="32"/>
    </location>
</feature>
<evidence type="ECO:0000313" key="7">
    <source>
        <dbReference type="EMBL" id="KAL3774424.1"/>
    </source>
</evidence>
<keyword evidence="2" id="KW-0813">Transport</keyword>
<sequence length="401" mass="43575">MSQEGDKQHDRYSNLLSTAPLVALFFTAMILHEIALESITAVYSLPPYNISHLASSVTLFQFGFCVLLPFALSLFSSEGDVVRNLPRTRRDFLVYSQLSIVVYGATALATMSLGYEGVTYITKVVFKSAKLIPTMVVGAILDARAARKGRITKNRKNYSLWDYSSALLLSVGAAGFCISPESKENENEENTEIETKYATDGSSQGGASEHFIGVFLLTASVFCDALVPNIQEKLMHGISPNASPPQHQNNDVGIKAFIRDDAGNQAVERSTCSESKQVEQGLSSLSLMVNTNAIGFTLLLLSTILSCSLVSIIRNIMTHPRYFLLLLTVGLGLGTAVLAYTELIRRSGPAIAVAVATLRKVVTVVLSYIIFPKIISWIHLLSTSLVLLGLLVGFIGRGKKR</sequence>
<gene>
    <name evidence="7" type="ORF">HJC23_009473</name>
</gene>
<feature type="transmembrane region" description="Helical" evidence="6">
    <location>
        <begin position="322"/>
        <end position="343"/>
    </location>
</feature>
<dbReference type="GO" id="GO:0016020">
    <property type="term" value="C:membrane"/>
    <property type="evidence" value="ECO:0007669"/>
    <property type="project" value="UniProtKB-SubCell"/>
</dbReference>
<dbReference type="Proteomes" id="UP001516023">
    <property type="component" value="Unassembled WGS sequence"/>
</dbReference>
<dbReference type="PANTHER" id="PTHR10778:SF8">
    <property type="entry name" value="ADENOSINE 3'-PHOSPHO 5'-PHOSPHOSULFATE TRANSPORTER 2"/>
    <property type="match status" value="1"/>
</dbReference>
<dbReference type="InterPro" id="IPR013657">
    <property type="entry name" value="SCL35B1-4/HUT1"/>
</dbReference>
<keyword evidence="5 6" id="KW-0472">Membrane</keyword>
<dbReference type="AlphaFoldDB" id="A0ABD3NEM9"/>
<dbReference type="InterPro" id="IPR037185">
    <property type="entry name" value="EmrE-like"/>
</dbReference>
<feature type="transmembrane region" description="Helical" evidence="6">
    <location>
        <begin position="120"/>
        <end position="140"/>
    </location>
</feature>